<comment type="caution">
    <text evidence="2">The sequence shown here is derived from an EMBL/GenBank/DDBJ whole genome shotgun (WGS) entry which is preliminary data.</text>
</comment>
<dbReference type="GO" id="GO:0005737">
    <property type="term" value="C:cytoplasm"/>
    <property type="evidence" value="ECO:0007669"/>
    <property type="project" value="TreeGrafter"/>
</dbReference>
<dbReference type="InterPro" id="IPR036291">
    <property type="entry name" value="NAD(P)-bd_dom_sf"/>
</dbReference>
<dbReference type="Gene3D" id="3.40.50.720">
    <property type="entry name" value="NAD(P)-binding Rossmann-like Domain"/>
    <property type="match status" value="1"/>
</dbReference>
<evidence type="ECO:0000313" key="2">
    <source>
        <dbReference type="EMBL" id="TVY84151.1"/>
    </source>
</evidence>
<keyword evidence="3" id="KW-1185">Reference proteome</keyword>
<dbReference type="Proteomes" id="UP000469558">
    <property type="component" value="Unassembled WGS sequence"/>
</dbReference>
<accession>A0A8T9CF65</accession>
<dbReference type="EMBL" id="QGMK01000111">
    <property type="protein sequence ID" value="TVY84151.1"/>
    <property type="molecule type" value="Genomic_DNA"/>
</dbReference>
<sequence length="343" mass="36876">MSATIFVTGVSGYIGGHTVGVIVKQHPEWNIVALVRDQSQVDIVKRTWPAVQTVIGTLDDHETLLAEGAKAHVVLQMASADHIPGAKSIIEGLGNGKKGYYISTSGTGMLHDVPNGYGNPSSKIYHDIADVKEITSFDETHVHRDVDAAVIEAGLAYKVPTAIVSPDTIHGVGAGPMKKRSIQIPFLTEAILKRGKAFTVGAGKNFWDNVHISDLATAYILLVEEALKPNGGAAVWGPEGYYFTETAEHTWLDVTAAIAKMAHERGSIATLDIDQLDVAEASKVHPWAPLLWGGNCRSRADRLRSLGWKPTGPTIYESLPAMVDFEINSLGTQSTSTTFDAKN</sequence>
<dbReference type="InterPro" id="IPR051783">
    <property type="entry name" value="NAD(P)-dependent_oxidoreduct"/>
</dbReference>
<dbReference type="SUPFAM" id="SSF51735">
    <property type="entry name" value="NAD(P)-binding Rossmann-fold domains"/>
    <property type="match status" value="1"/>
</dbReference>
<dbReference type="InterPro" id="IPR008030">
    <property type="entry name" value="NmrA-like"/>
</dbReference>
<dbReference type="Pfam" id="PF05368">
    <property type="entry name" value="NmrA"/>
    <property type="match status" value="1"/>
</dbReference>
<organism evidence="2 3">
    <name type="scientific">Lachnellula suecica</name>
    <dbReference type="NCBI Taxonomy" id="602035"/>
    <lineage>
        <taxon>Eukaryota</taxon>
        <taxon>Fungi</taxon>
        <taxon>Dikarya</taxon>
        <taxon>Ascomycota</taxon>
        <taxon>Pezizomycotina</taxon>
        <taxon>Leotiomycetes</taxon>
        <taxon>Helotiales</taxon>
        <taxon>Lachnaceae</taxon>
        <taxon>Lachnellula</taxon>
    </lineage>
</organism>
<evidence type="ECO:0000259" key="1">
    <source>
        <dbReference type="Pfam" id="PF05368"/>
    </source>
</evidence>
<dbReference type="AlphaFoldDB" id="A0A8T9CF65"/>
<dbReference type="GO" id="GO:0004029">
    <property type="term" value="F:aldehyde dehydrogenase (NAD+) activity"/>
    <property type="evidence" value="ECO:0007669"/>
    <property type="project" value="TreeGrafter"/>
</dbReference>
<name>A0A8T9CF65_9HELO</name>
<dbReference type="OrthoDB" id="2130169at2759"/>
<dbReference type="PANTHER" id="PTHR48079:SF6">
    <property type="entry name" value="NAD(P)-BINDING DOMAIN-CONTAINING PROTEIN-RELATED"/>
    <property type="match status" value="1"/>
</dbReference>
<proteinExistence type="predicted"/>
<evidence type="ECO:0000313" key="3">
    <source>
        <dbReference type="Proteomes" id="UP000469558"/>
    </source>
</evidence>
<gene>
    <name evidence="2" type="ORF">LSUE1_G001652</name>
</gene>
<dbReference type="PANTHER" id="PTHR48079">
    <property type="entry name" value="PROTEIN YEEZ"/>
    <property type="match status" value="1"/>
</dbReference>
<protein>
    <recommendedName>
        <fullName evidence="1">NmrA-like domain-containing protein</fullName>
    </recommendedName>
</protein>
<feature type="domain" description="NmrA-like" evidence="1">
    <location>
        <begin position="2"/>
        <end position="89"/>
    </location>
</feature>
<reference evidence="2 3" key="1">
    <citation type="submission" date="2018-05" db="EMBL/GenBank/DDBJ databases">
        <title>Genome sequencing and assembly of the regulated plant pathogen Lachnellula willkommii and related sister species for the development of diagnostic species identification markers.</title>
        <authorList>
            <person name="Giroux E."/>
            <person name="Bilodeau G."/>
        </authorList>
    </citation>
    <scope>NUCLEOTIDE SEQUENCE [LARGE SCALE GENOMIC DNA]</scope>
    <source>
        <strain evidence="2 3">CBS 268.59</strain>
    </source>
</reference>